<evidence type="ECO:0000256" key="1">
    <source>
        <dbReference type="SAM" id="MobiDB-lite"/>
    </source>
</evidence>
<sequence length="275" mass="29764">MTSNAANRAHIDVCSHPYITSARLCDVWSTALNMSGFLVASSVEMSEAKTVIVFISILLAKFSIEASNSCNFSVLPLWESYSCNSRSQSSSVSLMAGLEVLFRASYAGLMVSSRELRLPTGPRTRLSHSHSRSLSFLSLEMMLPRRPPLFSRIQKRSSAPSRSRKRKDSSVSSEKPIDFYAEERKGSLVFDELKARATLLSSTALLGAVKDGGGWLKFKELSTPDIGILIGGPSIRGGPPIGGAIENWLGTIGNIGGGPPLSSSKLQAKKYLFEN</sequence>
<dbReference type="Proteomes" id="UP000078200">
    <property type="component" value="Unassembled WGS sequence"/>
</dbReference>
<reference evidence="2" key="1">
    <citation type="submission" date="2020-05" db="UniProtKB">
        <authorList>
            <consortium name="EnsemblMetazoa"/>
        </authorList>
    </citation>
    <scope>IDENTIFICATION</scope>
    <source>
        <strain evidence="2">TTRI</strain>
    </source>
</reference>
<evidence type="ECO:0000313" key="3">
    <source>
        <dbReference type="Proteomes" id="UP000078200"/>
    </source>
</evidence>
<dbReference type="VEuPathDB" id="VectorBase:GAUT009449"/>
<proteinExistence type="predicted"/>
<dbReference type="EnsemblMetazoa" id="GAUT009449-RA">
    <property type="protein sequence ID" value="GAUT009449-PA"/>
    <property type="gene ID" value="GAUT009449"/>
</dbReference>
<accession>A0A1A9UML0</accession>
<feature type="region of interest" description="Disordered" evidence="1">
    <location>
        <begin position="153"/>
        <end position="173"/>
    </location>
</feature>
<name>A0A1A9UML0_GLOAU</name>
<protein>
    <submittedName>
        <fullName evidence="2">Uncharacterized protein</fullName>
    </submittedName>
</protein>
<organism evidence="2 3">
    <name type="scientific">Glossina austeni</name>
    <name type="common">Savannah tsetse fly</name>
    <dbReference type="NCBI Taxonomy" id="7395"/>
    <lineage>
        <taxon>Eukaryota</taxon>
        <taxon>Metazoa</taxon>
        <taxon>Ecdysozoa</taxon>
        <taxon>Arthropoda</taxon>
        <taxon>Hexapoda</taxon>
        <taxon>Insecta</taxon>
        <taxon>Pterygota</taxon>
        <taxon>Neoptera</taxon>
        <taxon>Endopterygota</taxon>
        <taxon>Diptera</taxon>
        <taxon>Brachycera</taxon>
        <taxon>Muscomorpha</taxon>
        <taxon>Hippoboscoidea</taxon>
        <taxon>Glossinidae</taxon>
        <taxon>Glossina</taxon>
    </lineage>
</organism>
<keyword evidence="3" id="KW-1185">Reference proteome</keyword>
<evidence type="ECO:0000313" key="2">
    <source>
        <dbReference type="EnsemblMetazoa" id="GAUT009449-PA"/>
    </source>
</evidence>
<dbReference type="AlphaFoldDB" id="A0A1A9UML0"/>